<dbReference type="InterPro" id="IPR008921">
    <property type="entry name" value="DNA_pol3_clamp-load_cplx_C"/>
</dbReference>
<reference evidence="12 13" key="1">
    <citation type="submission" date="2016-10" db="EMBL/GenBank/DDBJ databases">
        <authorList>
            <person name="de Groot N.N."/>
        </authorList>
    </citation>
    <scope>NUCLEOTIDE SEQUENCE [LARGE SCALE GENOMIC DNA]</scope>
    <source>
        <strain evidence="12 13">JCM 19513</strain>
    </source>
</reference>
<dbReference type="Pfam" id="PF06144">
    <property type="entry name" value="DNA_pol3_delta"/>
    <property type="match status" value="1"/>
</dbReference>
<proteinExistence type="inferred from homology"/>
<dbReference type="Gene3D" id="3.40.50.300">
    <property type="entry name" value="P-loop containing nucleotide triphosphate hydrolases"/>
    <property type="match status" value="1"/>
</dbReference>
<dbReference type="Pfam" id="PF14840">
    <property type="entry name" value="DNA_pol3_delt_C"/>
    <property type="match status" value="1"/>
</dbReference>
<evidence type="ECO:0000256" key="9">
    <source>
        <dbReference type="NCBIfam" id="TIGR01128"/>
    </source>
</evidence>
<dbReference type="GO" id="GO:0003677">
    <property type="term" value="F:DNA binding"/>
    <property type="evidence" value="ECO:0007669"/>
    <property type="project" value="InterPro"/>
</dbReference>
<evidence type="ECO:0000313" key="13">
    <source>
        <dbReference type="Proteomes" id="UP000185766"/>
    </source>
</evidence>
<feature type="domain" description="DNA polymerase III delta N-terminal" evidence="10">
    <location>
        <begin position="2"/>
        <end position="117"/>
    </location>
</feature>
<dbReference type="GO" id="GO:0006261">
    <property type="term" value="P:DNA-templated DNA replication"/>
    <property type="evidence" value="ECO:0007669"/>
    <property type="project" value="TreeGrafter"/>
</dbReference>
<dbReference type="InterPro" id="IPR010372">
    <property type="entry name" value="DNA_pol3_delta_N"/>
</dbReference>
<organism evidence="12 13">
    <name type="scientific">Atopomonas hussainii</name>
    <dbReference type="NCBI Taxonomy" id="1429083"/>
    <lineage>
        <taxon>Bacteria</taxon>
        <taxon>Pseudomonadati</taxon>
        <taxon>Pseudomonadota</taxon>
        <taxon>Gammaproteobacteria</taxon>
        <taxon>Pseudomonadales</taxon>
        <taxon>Pseudomonadaceae</taxon>
        <taxon>Atopomonas</taxon>
    </lineage>
</organism>
<dbReference type="Proteomes" id="UP000185766">
    <property type="component" value="Unassembled WGS sequence"/>
</dbReference>
<dbReference type="CDD" id="cd18138">
    <property type="entry name" value="HLD_clamp_pol_III_delta"/>
    <property type="match status" value="1"/>
</dbReference>
<keyword evidence="6" id="KW-0239">DNA-directed DNA polymerase</keyword>
<evidence type="ECO:0000256" key="1">
    <source>
        <dbReference type="ARBA" id="ARBA00012417"/>
    </source>
</evidence>
<evidence type="ECO:0000259" key="10">
    <source>
        <dbReference type="Pfam" id="PF06144"/>
    </source>
</evidence>
<dbReference type="InterPro" id="IPR005790">
    <property type="entry name" value="DNA_polIII_delta"/>
</dbReference>
<evidence type="ECO:0000259" key="11">
    <source>
        <dbReference type="Pfam" id="PF14840"/>
    </source>
</evidence>
<comment type="catalytic activity">
    <reaction evidence="8">
        <text>DNA(n) + a 2'-deoxyribonucleoside 5'-triphosphate = DNA(n+1) + diphosphate</text>
        <dbReference type="Rhea" id="RHEA:22508"/>
        <dbReference type="Rhea" id="RHEA-COMP:17339"/>
        <dbReference type="Rhea" id="RHEA-COMP:17340"/>
        <dbReference type="ChEBI" id="CHEBI:33019"/>
        <dbReference type="ChEBI" id="CHEBI:61560"/>
        <dbReference type="ChEBI" id="CHEBI:173112"/>
        <dbReference type="EC" id="2.7.7.7"/>
    </reaction>
</comment>
<evidence type="ECO:0000256" key="8">
    <source>
        <dbReference type="ARBA" id="ARBA00049244"/>
    </source>
</evidence>
<dbReference type="NCBIfam" id="TIGR01128">
    <property type="entry name" value="holA"/>
    <property type="match status" value="1"/>
</dbReference>
<name>A0A1H7LQM0_9GAMM</name>
<evidence type="ECO:0000313" key="12">
    <source>
        <dbReference type="EMBL" id="SEL01179.1"/>
    </source>
</evidence>
<evidence type="ECO:0000256" key="5">
    <source>
        <dbReference type="ARBA" id="ARBA00022705"/>
    </source>
</evidence>
<dbReference type="PANTHER" id="PTHR34388:SF1">
    <property type="entry name" value="DNA POLYMERASE III SUBUNIT DELTA"/>
    <property type="match status" value="1"/>
</dbReference>
<dbReference type="GO" id="GO:0003887">
    <property type="term" value="F:DNA-directed DNA polymerase activity"/>
    <property type="evidence" value="ECO:0007669"/>
    <property type="project" value="UniProtKB-UniRule"/>
</dbReference>
<keyword evidence="4" id="KW-0548">Nucleotidyltransferase</keyword>
<dbReference type="Gene3D" id="1.10.8.60">
    <property type="match status" value="1"/>
</dbReference>
<keyword evidence="3" id="KW-0808">Transferase</keyword>
<dbReference type="AlphaFoldDB" id="A0A1H7LQM0"/>
<gene>
    <name evidence="12" type="ORF">SAMN05216214_10793</name>
</gene>
<dbReference type="SUPFAM" id="SSF48019">
    <property type="entry name" value="post-AAA+ oligomerization domain-like"/>
    <property type="match status" value="1"/>
</dbReference>
<dbReference type="InterPro" id="IPR027417">
    <property type="entry name" value="P-loop_NTPase"/>
</dbReference>
<evidence type="ECO:0000256" key="2">
    <source>
        <dbReference type="ARBA" id="ARBA00017703"/>
    </source>
</evidence>
<keyword evidence="5" id="KW-0235">DNA replication</keyword>
<comment type="similarity">
    <text evidence="7">Belongs to the DNA polymerase HolA subunit family.</text>
</comment>
<sequence length="331" mass="36580">MYVVSSDDPLQSQETCDAIRQQARQQGFAEREVFHVDNQHFDWTQVLEAGNSLSLFADKRLMELRLNTGKPGDAGAKALLTLIERPPQDTLLLLILPKLDGTTARSKWAKVLQDSAHCGFIQLWPIDASQLPSWISQRLAQSGLSANPEAIEVLCHRVEGNLLAAAQEVEKLKLLAEGNSITLDTVQASVGDSARYDVFGLIDALLTGDAEHVLRMLQGLRGEGVEPPVLLWALSRELRTLANLAQLTSQGTPFDRACSQMKPPIWDKRKPLVSRALNRLSSSRWTALLQDAQHIDAQIKGQAAGDPWLLITQVCLQMCGQKLKLPSPRLF</sequence>
<dbReference type="EC" id="2.7.7.7" evidence="1 9"/>
<dbReference type="Gene3D" id="1.20.272.10">
    <property type="match status" value="1"/>
</dbReference>
<evidence type="ECO:0000256" key="3">
    <source>
        <dbReference type="ARBA" id="ARBA00022679"/>
    </source>
</evidence>
<evidence type="ECO:0000256" key="6">
    <source>
        <dbReference type="ARBA" id="ARBA00022932"/>
    </source>
</evidence>
<dbReference type="PANTHER" id="PTHR34388">
    <property type="entry name" value="DNA POLYMERASE III SUBUNIT DELTA"/>
    <property type="match status" value="1"/>
</dbReference>
<dbReference type="GO" id="GO:0009360">
    <property type="term" value="C:DNA polymerase III complex"/>
    <property type="evidence" value="ECO:0007669"/>
    <property type="project" value="UniProtKB-UniRule"/>
</dbReference>
<feature type="domain" description="DNA polymerase III subunit delta C-terminal" evidence="11">
    <location>
        <begin position="199"/>
        <end position="323"/>
    </location>
</feature>
<accession>A0A1H7LQM0</accession>
<evidence type="ECO:0000256" key="4">
    <source>
        <dbReference type="ARBA" id="ARBA00022695"/>
    </source>
</evidence>
<evidence type="ECO:0000256" key="7">
    <source>
        <dbReference type="ARBA" id="ARBA00034754"/>
    </source>
</evidence>
<dbReference type="InterPro" id="IPR032780">
    <property type="entry name" value="DNA_pol3_delt_C"/>
</dbReference>
<dbReference type="STRING" id="1429083.GCA_001885685_00508"/>
<dbReference type="EMBL" id="FOAS01000007">
    <property type="protein sequence ID" value="SEL01179.1"/>
    <property type="molecule type" value="Genomic_DNA"/>
</dbReference>
<protein>
    <recommendedName>
        <fullName evidence="2 9">DNA polymerase III subunit delta</fullName>
        <ecNumber evidence="1 9">2.7.7.7</ecNumber>
    </recommendedName>
</protein>
<dbReference type="SUPFAM" id="SSF52540">
    <property type="entry name" value="P-loop containing nucleoside triphosphate hydrolases"/>
    <property type="match status" value="1"/>
</dbReference>
<keyword evidence="13" id="KW-1185">Reference proteome</keyword>